<dbReference type="PANTHER" id="PTHR12277">
    <property type="entry name" value="ALPHA/BETA HYDROLASE DOMAIN-CONTAINING PROTEIN"/>
    <property type="match status" value="1"/>
</dbReference>
<dbReference type="Proteomes" id="UP001214638">
    <property type="component" value="Unassembled WGS sequence"/>
</dbReference>
<dbReference type="GO" id="GO:0016787">
    <property type="term" value="F:hydrolase activity"/>
    <property type="evidence" value="ECO:0007669"/>
    <property type="project" value="UniProtKB-KW"/>
</dbReference>
<dbReference type="SUPFAM" id="SSF53474">
    <property type="entry name" value="alpha/beta-Hydrolases"/>
    <property type="match status" value="1"/>
</dbReference>
<evidence type="ECO:0000313" key="1">
    <source>
        <dbReference type="EMBL" id="KAK2196613.1"/>
    </source>
</evidence>
<dbReference type="PANTHER" id="PTHR12277:SF197">
    <property type="entry name" value="CHROMOSOME UNDETERMINED SCAFFOLD_38, WHOLE GENOME SHOTGUN SEQUENCE"/>
    <property type="match status" value="1"/>
</dbReference>
<dbReference type="EMBL" id="JALLKP010000002">
    <property type="protein sequence ID" value="KAK2196613.1"/>
    <property type="molecule type" value="Genomic_DNA"/>
</dbReference>
<proteinExistence type="predicted"/>
<keyword evidence="1" id="KW-0378">Hydrolase</keyword>
<keyword evidence="2" id="KW-1185">Reference proteome</keyword>
<dbReference type="AlphaFoldDB" id="A0AAD9UP06"/>
<dbReference type="InterPro" id="IPR029058">
    <property type="entry name" value="AB_hydrolase_fold"/>
</dbReference>
<organism evidence="1 2">
    <name type="scientific">Babesia duncani</name>
    <dbReference type="NCBI Taxonomy" id="323732"/>
    <lineage>
        <taxon>Eukaryota</taxon>
        <taxon>Sar</taxon>
        <taxon>Alveolata</taxon>
        <taxon>Apicomplexa</taxon>
        <taxon>Aconoidasida</taxon>
        <taxon>Piroplasmida</taxon>
        <taxon>Babesiidae</taxon>
        <taxon>Babesia</taxon>
    </lineage>
</organism>
<dbReference type="KEGG" id="bdw:94336159"/>
<gene>
    <name evidence="1" type="ORF">BdWA1_001861</name>
</gene>
<dbReference type="GeneID" id="94336159"/>
<accession>A0AAD9UP06</accession>
<dbReference type="RefSeq" id="XP_067803455.1">
    <property type="nucleotide sequence ID" value="XM_067946891.1"/>
</dbReference>
<sequence length="297" mass="32774">MGQTQSLANGIIFPAPESSYDENLPELLWVPKKYGYTNSGRVLDSVKGKFPALYLPAPKPTRYMILYCHANSCDIGHIRPELRLLGNELNVSIFAIEYPGYGLCPASQSTTANGIDVRARAAFYYLLEHGLKPSQIILFGRSIGTGNVIFSKIQKNIGPAAALAAHLKSHEIICGGLVLQAPYISIHRIVSDYVSFGSWIVDNYWDTAKNLSIMAPVVPLLVIHGILDEIIPVEHGESLYNGYNSKIKMGDFQPNSKHNSYSIMEDLVAPIAKFLLEFGLAKDEAEIKFCPLSNNEE</sequence>
<name>A0AAD9UP06_9APIC</name>
<protein>
    <submittedName>
        <fullName evidence="1">Alpha-Beta hydrolase fold</fullName>
    </submittedName>
</protein>
<evidence type="ECO:0000313" key="2">
    <source>
        <dbReference type="Proteomes" id="UP001214638"/>
    </source>
</evidence>
<reference evidence="1" key="1">
    <citation type="journal article" date="2023" name="Nat. Microbiol.">
        <title>Babesia duncani multi-omics identifies virulence factors and drug targets.</title>
        <authorList>
            <person name="Singh P."/>
            <person name="Lonardi S."/>
            <person name="Liang Q."/>
            <person name="Vydyam P."/>
            <person name="Khabirova E."/>
            <person name="Fang T."/>
            <person name="Gihaz S."/>
            <person name="Thekkiniath J."/>
            <person name="Munshi M."/>
            <person name="Abel S."/>
            <person name="Ciampossin L."/>
            <person name="Batugedara G."/>
            <person name="Gupta M."/>
            <person name="Lu X.M."/>
            <person name="Lenz T."/>
            <person name="Chakravarty S."/>
            <person name="Cornillot E."/>
            <person name="Hu Y."/>
            <person name="Ma W."/>
            <person name="Gonzalez L.M."/>
            <person name="Sanchez S."/>
            <person name="Estrada K."/>
            <person name="Sanchez-Flores A."/>
            <person name="Montero E."/>
            <person name="Harb O.S."/>
            <person name="Le Roch K.G."/>
            <person name="Mamoun C.B."/>
        </authorList>
    </citation>
    <scope>NUCLEOTIDE SEQUENCE</scope>
    <source>
        <strain evidence="1">WA1</strain>
    </source>
</reference>
<dbReference type="Gene3D" id="3.40.50.1820">
    <property type="entry name" value="alpha/beta hydrolase"/>
    <property type="match status" value="1"/>
</dbReference>
<comment type="caution">
    <text evidence="1">The sequence shown here is derived from an EMBL/GenBank/DDBJ whole genome shotgun (WGS) entry which is preliminary data.</text>
</comment>